<organism evidence="1 2">
    <name type="scientific">Rhizophagus irregularis (strain DAOM 197198w)</name>
    <name type="common">Glomus intraradices</name>
    <dbReference type="NCBI Taxonomy" id="1432141"/>
    <lineage>
        <taxon>Eukaryota</taxon>
        <taxon>Fungi</taxon>
        <taxon>Fungi incertae sedis</taxon>
        <taxon>Mucoromycota</taxon>
        <taxon>Glomeromycotina</taxon>
        <taxon>Glomeromycetes</taxon>
        <taxon>Glomerales</taxon>
        <taxon>Glomeraceae</taxon>
        <taxon>Rhizophagus</taxon>
    </lineage>
</organism>
<comment type="caution">
    <text evidence="1">The sequence shown here is derived from an EMBL/GenBank/DDBJ whole genome shotgun (WGS) entry which is preliminary data.</text>
</comment>
<dbReference type="PANTHER" id="PTHR45786">
    <property type="entry name" value="DNA BINDING PROTEIN-LIKE"/>
    <property type="match status" value="1"/>
</dbReference>
<dbReference type="STRING" id="1432141.A0A015KYD6"/>
<keyword evidence="2" id="KW-1185">Reference proteome</keyword>
<evidence type="ECO:0000313" key="2">
    <source>
        <dbReference type="Proteomes" id="UP000022910"/>
    </source>
</evidence>
<accession>A0A015KYD6</accession>
<dbReference type="EMBL" id="JEMT01022586">
    <property type="protein sequence ID" value="EXX65046.1"/>
    <property type="molecule type" value="Genomic_DNA"/>
</dbReference>
<dbReference type="OMA" id="ISMLIHS"/>
<reference evidence="1 2" key="1">
    <citation type="submission" date="2014-02" db="EMBL/GenBank/DDBJ databases">
        <title>Single nucleus genome sequencing reveals high similarity among nuclei of an endomycorrhizal fungus.</title>
        <authorList>
            <person name="Lin K."/>
            <person name="Geurts R."/>
            <person name="Zhang Z."/>
            <person name="Limpens E."/>
            <person name="Saunders D.G."/>
            <person name="Mu D."/>
            <person name="Pang E."/>
            <person name="Cao H."/>
            <person name="Cha H."/>
            <person name="Lin T."/>
            <person name="Zhou Q."/>
            <person name="Shang Y."/>
            <person name="Li Y."/>
            <person name="Ivanov S."/>
            <person name="Sharma T."/>
            <person name="Velzen R.V."/>
            <person name="Ruijter N.D."/>
            <person name="Aanen D.K."/>
            <person name="Win J."/>
            <person name="Kamoun S."/>
            <person name="Bisseling T."/>
            <person name="Huang S."/>
        </authorList>
    </citation>
    <scope>NUCLEOTIDE SEQUENCE [LARGE SCALE GENOMIC DNA]</scope>
    <source>
        <strain evidence="2">DAOM197198w</strain>
    </source>
</reference>
<protein>
    <submittedName>
        <fullName evidence="1">Uncharacterized protein</fullName>
    </submittedName>
</protein>
<sequence length="123" mass="14438">MQNLDVNILQNLQDMLDEYNPYVQNFHQIRDVIQANEATEISMLIHSDQTKDSRRYNAPTASDVAAIMIGDGYDVDPSNRDILLRLRDEGLQRISELHPSYDPLHYHRLKNDLSHTYRIPIYR</sequence>
<gene>
    <name evidence="1" type="ORF">RirG_137030</name>
</gene>
<evidence type="ECO:0000313" key="1">
    <source>
        <dbReference type="EMBL" id="EXX65046.1"/>
    </source>
</evidence>
<dbReference type="PANTHER" id="PTHR45786:SF74">
    <property type="entry name" value="ATP-DEPENDENT DNA HELICASE"/>
    <property type="match status" value="1"/>
</dbReference>
<name>A0A015KYD6_RHIIW</name>
<dbReference type="HOGENOM" id="CLU_2016470_0_0_1"/>
<dbReference type="Proteomes" id="UP000022910">
    <property type="component" value="Unassembled WGS sequence"/>
</dbReference>
<dbReference type="AlphaFoldDB" id="A0A015KYD6"/>
<dbReference type="OrthoDB" id="2423392at2759"/>
<proteinExistence type="predicted"/>